<evidence type="ECO:0000313" key="1">
    <source>
        <dbReference type="EMBL" id="GAA4578445.1"/>
    </source>
</evidence>
<keyword evidence="2" id="KW-1185">Reference proteome</keyword>
<dbReference type="Proteomes" id="UP001500307">
    <property type="component" value="Unassembled WGS sequence"/>
</dbReference>
<evidence type="ECO:0000313" key="2">
    <source>
        <dbReference type="Proteomes" id="UP001500307"/>
    </source>
</evidence>
<organism evidence="1 2">
    <name type="scientific">Micromonospora coerulea</name>
    <dbReference type="NCBI Taxonomy" id="47856"/>
    <lineage>
        <taxon>Bacteria</taxon>
        <taxon>Bacillati</taxon>
        <taxon>Actinomycetota</taxon>
        <taxon>Actinomycetes</taxon>
        <taxon>Micromonosporales</taxon>
        <taxon>Micromonosporaceae</taxon>
        <taxon>Micromonospora</taxon>
    </lineage>
</organism>
<gene>
    <name evidence="1" type="ORF">GCM10023176_54380</name>
</gene>
<proteinExistence type="predicted"/>
<comment type="caution">
    <text evidence="1">The sequence shown here is derived from an EMBL/GenBank/DDBJ whole genome shotgun (WGS) entry which is preliminary data.</text>
</comment>
<name>A0ABP8T3S7_9ACTN</name>
<reference evidence="2" key="1">
    <citation type="journal article" date="2019" name="Int. J. Syst. Evol. Microbiol.">
        <title>The Global Catalogue of Microorganisms (GCM) 10K type strain sequencing project: providing services to taxonomists for standard genome sequencing and annotation.</title>
        <authorList>
            <consortium name="The Broad Institute Genomics Platform"/>
            <consortium name="The Broad Institute Genome Sequencing Center for Infectious Disease"/>
            <person name="Wu L."/>
            <person name="Ma J."/>
        </authorList>
    </citation>
    <scope>NUCLEOTIDE SEQUENCE [LARGE SCALE GENOMIC DNA]</scope>
    <source>
        <strain evidence="2">JCM 3175</strain>
    </source>
</reference>
<protein>
    <submittedName>
        <fullName evidence="1">Uncharacterized protein</fullName>
    </submittedName>
</protein>
<accession>A0ABP8T3S7</accession>
<sequence>MIDVSRRVTLHKAAMPTVSRSGSGAQADVLIWRMSRVWAARDAKRSRGRNTWKNTIGARYACNQRKADLTPAEAGMELRFQPSVPTWSSMMQR</sequence>
<dbReference type="EMBL" id="BAABGU010000041">
    <property type="protein sequence ID" value="GAA4578445.1"/>
    <property type="molecule type" value="Genomic_DNA"/>
</dbReference>